<dbReference type="InterPro" id="IPR027417">
    <property type="entry name" value="P-loop_NTPase"/>
</dbReference>
<proteinExistence type="predicted"/>
<dbReference type="AlphaFoldDB" id="A0A5C6TSP8"/>
<dbReference type="Proteomes" id="UP000321249">
    <property type="component" value="Unassembled WGS sequence"/>
</dbReference>
<dbReference type="PANTHER" id="PTHR43581">
    <property type="entry name" value="ATP/GTP PHOSPHATASE"/>
    <property type="match status" value="1"/>
</dbReference>
<dbReference type="PANTHER" id="PTHR43581:SF4">
    <property type="entry name" value="ATP_GTP PHOSPHATASE"/>
    <property type="match status" value="1"/>
</dbReference>
<dbReference type="EMBL" id="VOQQ01000001">
    <property type="protein sequence ID" value="TXC62728.1"/>
    <property type="molecule type" value="Genomic_DNA"/>
</dbReference>
<evidence type="ECO:0000313" key="3">
    <source>
        <dbReference type="Proteomes" id="UP000321249"/>
    </source>
</evidence>
<sequence>MRFKSFTIENFKGIQSCTIDVDAPDPRVFSLIGLNESGKTTILEAINYFVAADIELQKIYNIEHASINKSGFVPKSKKSNFNGDVIVSARLVLDGDDYEALEKALKNIGFSLERATLPKEINITHNFRFKNSDFQKAIRTFPTSFKVFKGKAKTAKTINDEHEAWGVLTEALEDRIPQILYFPTFLFEMPEKIYLEEASNEKPVNKYYRRLLQDILDSLHEGLNIQEHIIDRIRSSEGSWSWFSFLQTDRREQVNHVLLKASSKVTSVIMDSWRKVFSRGFDSKRIEFEYGHDEEKDCIYIKIFLVDIRNAEKYEIGDRSLGFRWFFCFWIFTYFRALRTDENGVVFLFDEPASNLHARAQEELLASMQGLAEGSNIVIYSTHSHYLINPAWLDRAYIVKNEALNYEGIEDEFMSSGETNISALKYRSFVGKHPNQRTYFLPVLDALEYRPSQLTLERPSLIVEGKSDYAFFELAFQNKSRGFAVVPGGGAQSLGPIISLLTGWGFRNVVLLDDDKEGRDAQKKYLSEWAMKQGEVERIATFGSTFSGKSLEAVLLSRLADPVKAHFGCDVVGKSELQMFLTEKLAAADASFIEGEILGFAERVFLWADQTLAAP</sequence>
<keyword evidence="3" id="KW-1185">Reference proteome</keyword>
<name>A0A5C6TSP8_9SPHN</name>
<organism evidence="2 3">
    <name type="scientific">Allosphingosinicella ginsenosidimutans</name>
    <dbReference type="NCBI Taxonomy" id="1176539"/>
    <lineage>
        <taxon>Bacteria</taxon>
        <taxon>Pseudomonadati</taxon>
        <taxon>Pseudomonadota</taxon>
        <taxon>Alphaproteobacteria</taxon>
        <taxon>Sphingomonadales</taxon>
        <taxon>Sphingomonadaceae</taxon>
        <taxon>Allosphingosinicella</taxon>
    </lineage>
</organism>
<dbReference type="CDD" id="cd00267">
    <property type="entry name" value="ABC_ATPase"/>
    <property type="match status" value="1"/>
</dbReference>
<evidence type="ECO:0000313" key="2">
    <source>
        <dbReference type="EMBL" id="TXC62728.1"/>
    </source>
</evidence>
<gene>
    <name evidence="2" type="ORF">FRZ32_03050</name>
</gene>
<dbReference type="Gene3D" id="3.40.50.300">
    <property type="entry name" value="P-loop containing nucleotide triphosphate hydrolases"/>
    <property type="match status" value="1"/>
</dbReference>
<dbReference type="OrthoDB" id="9816534at2"/>
<evidence type="ECO:0000259" key="1">
    <source>
        <dbReference type="Pfam" id="PF13175"/>
    </source>
</evidence>
<dbReference type="InterPro" id="IPR041685">
    <property type="entry name" value="AAA_GajA/Old/RecF-like"/>
</dbReference>
<accession>A0A5C6TSP8</accession>
<dbReference type="RefSeq" id="WP_147042116.1">
    <property type="nucleotide sequence ID" value="NZ_BAABIR010000002.1"/>
</dbReference>
<feature type="domain" description="Endonuclease GajA/Old nuclease/RecF-like AAA" evidence="1">
    <location>
        <begin position="1"/>
        <end position="388"/>
    </location>
</feature>
<dbReference type="Pfam" id="PF13175">
    <property type="entry name" value="AAA_15"/>
    <property type="match status" value="1"/>
</dbReference>
<dbReference type="SUPFAM" id="SSF52540">
    <property type="entry name" value="P-loop containing nucleoside triphosphate hydrolases"/>
    <property type="match status" value="1"/>
</dbReference>
<reference evidence="2 3" key="1">
    <citation type="journal article" date="2015" name="J. Microbiol.">
        <title>Sphingosinicella ginsenosidimutans sp. nov., with ginsenoside converting activity.</title>
        <authorList>
            <person name="Kim J.K."/>
            <person name="Kang M.S."/>
            <person name="Park S.C."/>
            <person name="Kim K.M."/>
            <person name="Choi K."/>
            <person name="Yoon M.H."/>
            <person name="Im W.T."/>
        </authorList>
    </citation>
    <scope>NUCLEOTIDE SEQUENCE [LARGE SCALE GENOMIC DNA]</scope>
    <source>
        <strain evidence="2 3">BS-11</strain>
    </source>
</reference>
<protein>
    <submittedName>
        <fullName evidence="2">AAA family ATPase</fullName>
    </submittedName>
</protein>
<comment type="caution">
    <text evidence="2">The sequence shown here is derived from an EMBL/GenBank/DDBJ whole genome shotgun (WGS) entry which is preliminary data.</text>
</comment>
<dbReference type="InterPro" id="IPR051396">
    <property type="entry name" value="Bact_Antivir_Def_Nuclease"/>
</dbReference>